<evidence type="ECO:0000259" key="2">
    <source>
        <dbReference type="Pfam" id="PF03061"/>
    </source>
</evidence>
<protein>
    <submittedName>
        <fullName evidence="3">Hydroxyphenylacetyl-CoA thioesterase PaaI</fullName>
    </submittedName>
</protein>
<accession>A0ABP6TD61</accession>
<dbReference type="InterPro" id="IPR006683">
    <property type="entry name" value="Thioestr_dom"/>
</dbReference>
<dbReference type="NCBIfam" id="TIGR02286">
    <property type="entry name" value="PaaD"/>
    <property type="match status" value="1"/>
</dbReference>
<dbReference type="InterPro" id="IPR029069">
    <property type="entry name" value="HotDog_dom_sf"/>
</dbReference>
<sequence>MLEDTARRSAEVMLAGDAASRSLGMGLEHVGTGTAEVSMRVRPDMTNGWALCHGGLIATLADTAFAVACNSRGEVTVAAGFDITFLESARAGDRLLARATERATRGRSGVYDVTVLRLAHDETPAEVIAEFRGRSRSLGRAIPGLAADFREDHP</sequence>
<dbReference type="SUPFAM" id="SSF54637">
    <property type="entry name" value="Thioesterase/thiol ester dehydrase-isomerase"/>
    <property type="match status" value="1"/>
</dbReference>
<dbReference type="EMBL" id="BAAAYN010000102">
    <property type="protein sequence ID" value="GAA3398898.1"/>
    <property type="molecule type" value="Genomic_DNA"/>
</dbReference>
<dbReference type="CDD" id="cd03443">
    <property type="entry name" value="PaaI_thioesterase"/>
    <property type="match status" value="1"/>
</dbReference>
<reference evidence="4" key="1">
    <citation type="journal article" date="2019" name="Int. J. Syst. Evol. Microbiol.">
        <title>The Global Catalogue of Microorganisms (GCM) 10K type strain sequencing project: providing services to taxonomists for standard genome sequencing and annotation.</title>
        <authorList>
            <consortium name="The Broad Institute Genomics Platform"/>
            <consortium name="The Broad Institute Genome Sequencing Center for Infectious Disease"/>
            <person name="Wu L."/>
            <person name="Ma J."/>
        </authorList>
    </citation>
    <scope>NUCLEOTIDE SEQUENCE [LARGE SCALE GENOMIC DNA]</scope>
    <source>
        <strain evidence="4">JCM 9458</strain>
    </source>
</reference>
<dbReference type="PANTHER" id="PTHR42856:SF1">
    <property type="entry name" value="ACYL-COENZYME A THIOESTERASE PAAI"/>
    <property type="match status" value="1"/>
</dbReference>
<feature type="domain" description="Thioesterase" evidence="2">
    <location>
        <begin position="52"/>
        <end position="117"/>
    </location>
</feature>
<dbReference type="PANTHER" id="PTHR42856">
    <property type="entry name" value="ACYL-COENZYME A THIOESTERASE PAAI"/>
    <property type="match status" value="1"/>
</dbReference>
<dbReference type="NCBIfam" id="TIGR00369">
    <property type="entry name" value="unchar_dom_1"/>
    <property type="match status" value="1"/>
</dbReference>
<evidence type="ECO:0000313" key="4">
    <source>
        <dbReference type="Proteomes" id="UP001501676"/>
    </source>
</evidence>
<keyword evidence="4" id="KW-1185">Reference proteome</keyword>
<dbReference type="Pfam" id="PF03061">
    <property type="entry name" value="4HBT"/>
    <property type="match status" value="1"/>
</dbReference>
<proteinExistence type="predicted"/>
<dbReference type="InterPro" id="IPR052723">
    <property type="entry name" value="Acyl-CoA_thioesterase_PaaI"/>
</dbReference>
<dbReference type="InterPro" id="IPR011973">
    <property type="entry name" value="PaaD"/>
</dbReference>
<dbReference type="Gene3D" id="3.10.129.10">
    <property type="entry name" value="Hotdog Thioesterase"/>
    <property type="match status" value="1"/>
</dbReference>
<evidence type="ECO:0000256" key="1">
    <source>
        <dbReference type="ARBA" id="ARBA00022801"/>
    </source>
</evidence>
<dbReference type="InterPro" id="IPR003736">
    <property type="entry name" value="PAAI_dom"/>
</dbReference>
<dbReference type="Proteomes" id="UP001501676">
    <property type="component" value="Unassembled WGS sequence"/>
</dbReference>
<organism evidence="3 4">
    <name type="scientific">Cryptosporangium minutisporangium</name>
    <dbReference type="NCBI Taxonomy" id="113569"/>
    <lineage>
        <taxon>Bacteria</taxon>
        <taxon>Bacillati</taxon>
        <taxon>Actinomycetota</taxon>
        <taxon>Actinomycetes</taxon>
        <taxon>Cryptosporangiales</taxon>
        <taxon>Cryptosporangiaceae</taxon>
        <taxon>Cryptosporangium</taxon>
    </lineage>
</organism>
<dbReference type="RefSeq" id="WP_345733903.1">
    <property type="nucleotide sequence ID" value="NZ_BAAAYN010000102.1"/>
</dbReference>
<gene>
    <name evidence="3" type="primary">paaI</name>
    <name evidence="3" type="ORF">GCM10020369_83510</name>
</gene>
<name>A0ABP6TD61_9ACTN</name>
<evidence type="ECO:0000313" key="3">
    <source>
        <dbReference type="EMBL" id="GAA3398898.1"/>
    </source>
</evidence>
<comment type="caution">
    <text evidence="3">The sequence shown here is derived from an EMBL/GenBank/DDBJ whole genome shotgun (WGS) entry which is preliminary data.</text>
</comment>
<keyword evidence="1" id="KW-0378">Hydrolase</keyword>